<keyword evidence="3" id="KW-1185">Reference proteome</keyword>
<evidence type="ECO:0000313" key="3">
    <source>
        <dbReference type="Proteomes" id="UP001140091"/>
    </source>
</evidence>
<dbReference type="OrthoDB" id="3187773at2759"/>
<feature type="non-terminal residue" evidence="2">
    <location>
        <position position="189"/>
    </location>
</feature>
<feature type="compositionally biased region" description="Acidic residues" evidence="1">
    <location>
        <begin position="13"/>
        <end position="33"/>
    </location>
</feature>
<feature type="region of interest" description="Disordered" evidence="1">
    <location>
        <begin position="1"/>
        <end position="43"/>
    </location>
</feature>
<name>A0A9W8JLM6_9AGAR</name>
<dbReference type="AlphaFoldDB" id="A0A9W8JLM6"/>
<evidence type="ECO:0000313" key="2">
    <source>
        <dbReference type="EMBL" id="KAJ2933093.1"/>
    </source>
</evidence>
<dbReference type="EMBL" id="JANBPK010000751">
    <property type="protein sequence ID" value="KAJ2933093.1"/>
    <property type="molecule type" value="Genomic_DNA"/>
</dbReference>
<organism evidence="2 3">
    <name type="scientific">Candolleomyces eurysporus</name>
    <dbReference type="NCBI Taxonomy" id="2828524"/>
    <lineage>
        <taxon>Eukaryota</taxon>
        <taxon>Fungi</taxon>
        <taxon>Dikarya</taxon>
        <taxon>Basidiomycota</taxon>
        <taxon>Agaricomycotina</taxon>
        <taxon>Agaricomycetes</taxon>
        <taxon>Agaricomycetidae</taxon>
        <taxon>Agaricales</taxon>
        <taxon>Agaricineae</taxon>
        <taxon>Psathyrellaceae</taxon>
        <taxon>Candolleomyces</taxon>
    </lineage>
</organism>
<protein>
    <submittedName>
        <fullName evidence="2">Uncharacterized protein</fullName>
    </submittedName>
</protein>
<sequence>MYMALTAGNDWQPIEEEDVGNSGEVDDDKEPEDGERKADLAPLSGPRFASSVVLARTRQPYYPRAIEVLAQTIGMPHFTEAFLDYVFRARFPTQEPPEDLHGDCPDKATGMWVVEREEEDDGKGKIHLPLQVISLATIVRGAHLLPVYGDGYLPEDFDYTDSLEAFQSFYVNQYIDHHAHELVSGYSVA</sequence>
<evidence type="ECO:0000256" key="1">
    <source>
        <dbReference type="SAM" id="MobiDB-lite"/>
    </source>
</evidence>
<gene>
    <name evidence="2" type="ORF">H1R20_g4010</name>
</gene>
<reference evidence="2" key="1">
    <citation type="submission" date="2022-06" db="EMBL/GenBank/DDBJ databases">
        <title>Genome Sequence of Candolleomyces eurysporus.</title>
        <authorList>
            <person name="Buettner E."/>
        </authorList>
    </citation>
    <scope>NUCLEOTIDE SEQUENCE</scope>
    <source>
        <strain evidence="2">VTCC 930004</strain>
    </source>
</reference>
<accession>A0A9W8JLM6</accession>
<proteinExistence type="predicted"/>
<comment type="caution">
    <text evidence="2">The sequence shown here is derived from an EMBL/GenBank/DDBJ whole genome shotgun (WGS) entry which is preliminary data.</text>
</comment>
<dbReference type="Proteomes" id="UP001140091">
    <property type="component" value="Unassembled WGS sequence"/>
</dbReference>